<comment type="caution">
    <text evidence="2">The sequence shown here is derived from an EMBL/GenBank/DDBJ whole genome shotgun (WGS) entry which is preliminary data.</text>
</comment>
<reference evidence="2 3" key="1">
    <citation type="journal article" date="2014" name="Agronomy (Basel)">
        <title>A Draft Genome Sequence for Ensete ventricosum, the Drought-Tolerant Tree Against Hunger.</title>
        <authorList>
            <person name="Harrison J."/>
            <person name="Moore K.A."/>
            <person name="Paszkiewicz K."/>
            <person name="Jones T."/>
            <person name="Grant M."/>
            <person name="Ambacheew D."/>
            <person name="Muzemil S."/>
            <person name="Studholme D.J."/>
        </authorList>
    </citation>
    <scope>NUCLEOTIDE SEQUENCE [LARGE SCALE GENOMIC DNA]</scope>
</reference>
<evidence type="ECO:0000313" key="3">
    <source>
        <dbReference type="Proteomes" id="UP000287651"/>
    </source>
</evidence>
<sequence length="104" mass="11015">MEETSMSVPTLNRYWWLLSDPGFSPLIANLEPTIVSVEAFIGLTQGPGIGQDDADHRPAHSPVDADVSISTIGRPSISTTARSAPTSTISKGATQHRGTEPSLD</sequence>
<dbReference type="AlphaFoldDB" id="A0A426YDT5"/>
<evidence type="ECO:0000256" key="1">
    <source>
        <dbReference type="SAM" id="MobiDB-lite"/>
    </source>
</evidence>
<name>A0A426YDT5_ENSVE</name>
<accession>A0A426YDT5</accession>
<feature type="region of interest" description="Disordered" evidence="1">
    <location>
        <begin position="48"/>
        <end position="104"/>
    </location>
</feature>
<feature type="compositionally biased region" description="Polar residues" evidence="1">
    <location>
        <begin position="68"/>
        <end position="93"/>
    </location>
</feature>
<proteinExistence type="predicted"/>
<organism evidence="2 3">
    <name type="scientific">Ensete ventricosum</name>
    <name type="common">Abyssinian banana</name>
    <name type="synonym">Musa ensete</name>
    <dbReference type="NCBI Taxonomy" id="4639"/>
    <lineage>
        <taxon>Eukaryota</taxon>
        <taxon>Viridiplantae</taxon>
        <taxon>Streptophyta</taxon>
        <taxon>Embryophyta</taxon>
        <taxon>Tracheophyta</taxon>
        <taxon>Spermatophyta</taxon>
        <taxon>Magnoliopsida</taxon>
        <taxon>Liliopsida</taxon>
        <taxon>Zingiberales</taxon>
        <taxon>Musaceae</taxon>
        <taxon>Ensete</taxon>
    </lineage>
</organism>
<gene>
    <name evidence="2" type="ORF">B296_00040645</name>
</gene>
<protein>
    <submittedName>
        <fullName evidence="2">Uncharacterized protein</fullName>
    </submittedName>
</protein>
<evidence type="ECO:0000313" key="2">
    <source>
        <dbReference type="EMBL" id="RRT49919.1"/>
    </source>
</evidence>
<dbReference type="EMBL" id="AMZH03013043">
    <property type="protein sequence ID" value="RRT49919.1"/>
    <property type="molecule type" value="Genomic_DNA"/>
</dbReference>
<dbReference type="Proteomes" id="UP000287651">
    <property type="component" value="Unassembled WGS sequence"/>
</dbReference>